<evidence type="ECO:0000256" key="15">
    <source>
        <dbReference type="SAM" id="Phobius"/>
    </source>
</evidence>
<name>A0A9D0ZQW2_9FIRM</name>
<evidence type="ECO:0000256" key="13">
    <source>
        <dbReference type="ARBA" id="ARBA00033470"/>
    </source>
</evidence>
<dbReference type="EC" id="2.7.9.2" evidence="5"/>
<dbReference type="SUPFAM" id="SSF52009">
    <property type="entry name" value="Phosphohistidine domain"/>
    <property type="match status" value="1"/>
</dbReference>
<comment type="similarity">
    <text evidence="4">Belongs to the PEP-utilizing enzyme family.</text>
</comment>
<keyword evidence="12" id="KW-0460">Magnesium</keyword>
<keyword evidence="15" id="KW-1133">Transmembrane helix</keyword>
<dbReference type="PANTHER" id="PTHR43030">
    <property type="entry name" value="PHOSPHOENOLPYRUVATE SYNTHASE"/>
    <property type="match status" value="1"/>
</dbReference>
<dbReference type="EMBL" id="DVFV01000095">
    <property type="protein sequence ID" value="HIQ90989.1"/>
    <property type="molecule type" value="Genomic_DNA"/>
</dbReference>
<keyword evidence="9" id="KW-0547">Nucleotide-binding</keyword>
<keyword evidence="7" id="KW-0808">Transferase</keyword>
<evidence type="ECO:0000256" key="5">
    <source>
        <dbReference type="ARBA" id="ARBA00011996"/>
    </source>
</evidence>
<feature type="transmembrane region" description="Helical" evidence="15">
    <location>
        <begin position="486"/>
        <end position="509"/>
    </location>
</feature>
<dbReference type="Pfam" id="PF01326">
    <property type="entry name" value="PPDK_N"/>
    <property type="match status" value="1"/>
</dbReference>
<comment type="catalytic activity">
    <reaction evidence="14">
        <text>pyruvate + ATP + H2O = phosphoenolpyruvate + AMP + phosphate + 2 H(+)</text>
        <dbReference type="Rhea" id="RHEA:11364"/>
        <dbReference type="ChEBI" id="CHEBI:15361"/>
        <dbReference type="ChEBI" id="CHEBI:15377"/>
        <dbReference type="ChEBI" id="CHEBI:15378"/>
        <dbReference type="ChEBI" id="CHEBI:30616"/>
        <dbReference type="ChEBI" id="CHEBI:43474"/>
        <dbReference type="ChEBI" id="CHEBI:58702"/>
        <dbReference type="ChEBI" id="CHEBI:456215"/>
        <dbReference type="EC" id="2.7.9.2"/>
    </reaction>
</comment>
<dbReference type="AlphaFoldDB" id="A0A9D0ZQW2"/>
<dbReference type="Gene3D" id="3.50.30.10">
    <property type="entry name" value="Phosphohistidine domain"/>
    <property type="match status" value="1"/>
</dbReference>
<evidence type="ECO:0000256" key="14">
    <source>
        <dbReference type="ARBA" id="ARBA00047700"/>
    </source>
</evidence>
<dbReference type="InterPro" id="IPR013815">
    <property type="entry name" value="ATP_grasp_subdomain_1"/>
</dbReference>
<keyword evidence="15" id="KW-0472">Membrane</keyword>
<evidence type="ECO:0000256" key="3">
    <source>
        <dbReference type="ARBA" id="ARBA00004742"/>
    </source>
</evidence>
<dbReference type="Pfam" id="PF00391">
    <property type="entry name" value="PEP-utilizers"/>
    <property type="match status" value="1"/>
</dbReference>
<evidence type="ECO:0000256" key="4">
    <source>
        <dbReference type="ARBA" id="ARBA00007837"/>
    </source>
</evidence>
<reference evidence="18" key="2">
    <citation type="journal article" date="2021" name="PeerJ">
        <title>Extensive microbial diversity within the chicken gut microbiome revealed by metagenomics and culture.</title>
        <authorList>
            <person name="Gilroy R."/>
            <person name="Ravi A."/>
            <person name="Getino M."/>
            <person name="Pursley I."/>
            <person name="Horton D.L."/>
            <person name="Alikhan N.F."/>
            <person name="Baker D."/>
            <person name="Gharbi K."/>
            <person name="Hall N."/>
            <person name="Watson M."/>
            <person name="Adriaenssens E.M."/>
            <person name="Foster-Nyarko E."/>
            <person name="Jarju S."/>
            <person name="Secka A."/>
            <person name="Antonio M."/>
            <person name="Oren A."/>
            <person name="Chaudhuri R.R."/>
            <person name="La Ragione R."/>
            <person name="Hildebrand F."/>
            <person name="Pallen M.J."/>
        </authorList>
    </citation>
    <scope>NUCLEOTIDE SEQUENCE</scope>
    <source>
        <strain evidence="18">CHK147-3167</strain>
    </source>
</reference>
<evidence type="ECO:0000259" key="17">
    <source>
        <dbReference type="Pfam" id="PF01326"/>
    </source>
</evidence>
<evidence type="ECO:0000313" key="18">
    <source>
        <dbReference type="EMBL" id="HIQ90989.1"/>
    </source>
</evidence>
<dbReference type="GO" id="GO:0005524">
    <property type="term" value="F:ATP binding"/>
    <property type="evidence" value="ECO:0007669"/>
    <property type="project" value="UniProtKB-KW"/>
</dbReference>
<dbReference type="InterPro" id="IPR036637">
    <property type="entry name" value="Phosphohistidine_dom_sf"/>
</dbReference>
<dbReference type="Proteomes" id="UP000886786">
    <property type="component" value="Unassembled WGS sequence"/>
</dbReference>
<keyword evidence="10" id="KW-0418">Kinase</keyword>
<evidence type="ECO:0000256" key="1">
    <source>
        <dbReference type="ARBA" id="ARBA00001946"/>
    </source>
</evidence>
<dbReference type="GO" id="GO:0046872">
    <property type="term" value="F:metal ion binding"/>
    <property type="evidence" value="ECO:0007669"/>
    <property type="project" value="UniProtKB-KW"/>
</dbReference>
<keyword evidence="11" id="KW-0067">ATP-binding</keyword>
<dbReference type="Gene3D" id="3.30.1490.20">
    <property type="entry name" value="ATP-grasp fold, A domain"/>
    <property type="match status" value="1"/>
</dbReference>
<evidence type="ECO:0000256" key="9">
    <source>
        <dbReference type="ARBA" id="ARBA00022741"/>
    </source>
</evidence>
<comment type="function">
    <text evidence="2">Catalyzes the phosphorylation of pyruvate to phosphoenolpyruvate.</text>
</comment>
<sequence length="630" mass="71505">MIIKDLKDAGINSGGKAAGLAKLIKLGVNVPDGFVIEKSMNLDYALLREKLPSLGDFLAIRSSAYGEDSSDKSFAGVFESYLNIENDFNDVIDKINLINESNKNGKQYDSEYNGYMNVIVQNMVEPLISGVLFTKAFDLDGSEVAFIDYTKGLGDKLVGGLVNGNQLIVKKSGNELDFSSARNSDIDTSIFEPLNKELRKLDLSVGLDIEFCISKDLKAYLLQARPITSKLLIQENMEIGIVTSGGYAEGKVYVIKNDSDNKEREMIEKFPDGGILVTEISGYTYEPALRRARAVITEEGSVLSHASIVARELGIPCIAGVKDATELFKTGDDIIIDVDKKRIFLNNNEVVLSSKEGLEYAELFCFDRIKSFVYNGYMMLVESTPDGIILHIGLQHVDKETLKDIDLMVRKAQGFPVVINRNYKFNWYFNIMKFKSLPYFKDMVNYVKEIIKDLDYEKLKEFYSRVLNMVTELHDIDLKKSLKKKLIVYEMVSACNILLYGIIPMGYAVRYCYEESYNILKKLGKNFNDLLSGNFDYQSNDELKRIHDFMDVVSMLKIDEKDNVKVRFPGFIGVDLNKLVFEYFKEAGIENTGYLLDTLYDNLNSGDFDFIREKFPDDFYKKSSKQKMIK</sequence>
<dbReference type="InterPro" id="IPR002192">
    <property type="entry name" value="PPDK_AMP/ATP-bd"/>
</dbReference>
<accession>A0A9D0ZQW2</accession>
<comment type="caution">
    <text evidence="18">The sequence shown here is derived from an EMBL/GenBank/DDBJ whole genome shotgun (WGS) entry which is preliminary data.</text>
</comment>
<protein>
    <recommendedName>
        <fullName evidence="6">Phosphoenolpyruvate synthase</fullName>
        <ecNumber evidence="5">2.7.9.2</ecNumber>
    </recommendedName>
    <alternativeName>
        <fullName evidence="13">Pyruvate, water dikinase</fullName>
    </alternativeName>
</protein>
<evidence type="ECO:0000259" key="16">
    <source>
        <dbReference type="Pfam" id="PF00391"/>
    </source>
</evidence>
<gene>
    <name evidence="18" type="ORF">IAB27_05145</name>
</gene>
<organism evidence="18 19">
    <name type="scientific">Candidatus Coprosoma intestinipullorum</name>
    <dbReference type="NCBI Taxonomy" id="2840752"/>
    <lineage>
        <taxon>Bacteria</taxon>
        <taxon>Bacillati</taxon>
        <taxon>Bacillota</taxon>
        <taxon>Bacillota incertae sedis</taxon>
        <taxon>Candidatus Coprosoma</taxon>
    </lineage>
</organism>
<dbReference type="InterPro" id="IPR008279">
    <property type="entry name" value="PEP-util_enz_mobile_dom"/>
</dbReference>
<evidence type="ECO:0000256" key="11">
    <source>
        <dbReference type="ARBA" id="ARBA00022840"/>
    </source>
</evidence>
<evidence type="ECO:0000256" key="12">
    <source>
        <dbReference type="ARBA" id="ARBA00022842"/>
    </source>
</evidence>
<dbReference type="GO" id="GO:0008986">
    <property type="term" value="F:pyruvate, water dikinase activity"/>
    <property type="evidence" value="ECO:0007669"/>
    <property type="project" value="UniProtKB-EC"/>
</dbReference>
<feature type="domain" description="Pyruvate phosphate dikinase AMP/ATP-binding" evidence="17">
    <location>
        <begin position="38"/>
        <end position="176"/>
    </location>
</feature>
<dbReference type="SUPFAM" id="SSF56059">
    <property type="entry name" value="Glutathione synthetase ATP-binding domain-like"/>
    <property type="match status" value="1"/>
</dbReference>
<proteinExistence type="inferred from homology"/>
<dbReference type="PANTHER" id="PTHR43030:SF1">
    <property type="entry name" value="PHOSPHOENOLPYRUVATE SYNTHASE"/>
    <property type="match status" value="1"/>
</dbReference>
<dbReference type="Gene3D" id="3.30.470.20">
    <property type="entry name" value="ATP-grasp fold, B domain"/>
    <property type="match status" value="1"/>
</dbReference>
<dbReference type="InterPro" id="IPR006319">
    <property type="entry name" value="PEP_synth"/>
</dbReference>
<reference evidence="18" key="1">
    <citation type="submission" date="2020-10" db="EMBL/GenBank/DDBJ databases">
        <authorList>
            <person name="Gilroy R."/>
        </authorList>
    </citation>
    <scope>NUCLEOTIDE SEQUENCE</scope>
    <source>
        <strain evidence="18">CHK147-3167</strain>
    </source>
</reference>
<evidence type="ECO:0000256" key="10">
    <source>
        <dbReference type="ARBA" id="ARBA00022777"/>
    </source>
</evidence>
<evidence type="ECO:0000313" key="19">
    <source>
        <dbReference type="Proteomes" id="UP000886786"/>
    </source>
</evidence>
<feature type="domain" description="PEP-utilising enzyme mobile" evidence="16">
    <location>
        <begin position="270"/>
        <end position="340"/>
    </location>
</feature>
<evidence type="ECO:0000256" key="2">
    <source>
        <dbReference type="ARBA" id="ARBA00002988"/>
    </source>
</evidence>
<evidence type="ECO:0000256" key="6">
    <source>
        <dbReference type="ARBA" id="ARBA00021623"/>
    </source>
</evidence>
<keyword evidence="8" id="KW-0479">Metal-binding</keyword>
<evidence type="ECO:0000256" key="7">
    <source>
        <dbReference type="ARBA" id="ARBA00022679"/>
    </source>
</evidence>
<evidence type="ECO:0000256" key="8">
    <source>
        <dbReference type="ARBA" id="ARBA00022723"/>
    </source>
</evidence>
<comment type="pathway">
    <text evidence="3">Carbohydrate biosynthesis; gluconeogenesis.</text>
</comment>
<keyword evidence="15" id="KW-0812">Transmembrane</keyword>
<comment type="cofactor">
    <cofactor evidence="1">
        <name>Mg(2+)</name>
        <dbReference type="ChEBI" id="CHEBI:18420"/>
    </cofactor>
</comment>